<proteinExistence type="inferred from homology"/>
<dbReference type="SUPFAM" id="SSF54909">
    <property type="entry name" value="Dimeric alpha+beta barrel"/>
    <property type="match status" value="1"/>
</dbReference>
<accession>A0A2V1H038</accession>
<dbReference type="RefSeq" id="WP_116687353.1">
    <property type="nucleotide sequence ID" value="NZ_CAWNYD010000004.1"/>
</dbReference>
<gene>
    <name evidence="3" type="ORF">DC094_12055</name>
</gene>
<dbReference type="PANTHER" id="PTHR33606">
    <property type="entry name" value="PROTEIN YCII"/>
    <property type="match status" value="1"/>
</dbReference>
<dbReference type="InterPro" id="IPR011008">
    <property type="entry name" value="Dimeric_a/b-barrel"/>
</dbReference>
<evidence type="ECO:0000259" key="2">
    <source>
        <dbReference type="Pfam" id="PF03795"/>
    </source>
</evidence>
<protein>
    <recommendedName>
        <fullName evidence="2">YCII-related domain-containing protein</fullName>
    </recommendedName>
</protein>
<feature type="domain" description="YCII-related" evidence="2">
    <location>
        <begin position="1"/>
        <end position="89"/>
    </location>
</feature>
<dbReference type="Pfam" id="PF03795">
    <property type="entry name" value="YCII"/>
    <property type="match status" value="1"/>
</dbReference>
<dbReference type="AlphaFoldDB" id="A0A2V1H038"/>
<dbReference type="Gene3D" id="3.30.70.1060">
    <property type="entry name" value="Dimeric alpha+beta barrel"/>
    <property type="match status" value="1"/>
</dbReference>
<dbReference type="Proteomes" id="UP000244906">
    <property type="component" value="Unassembled WGS sequence"/>
</dbReference>
<organism evidence="3 4">
    <name type="scientific">Pelagibaculum spongiae</name>
    <dbReference type="NCBI Taxonomy" id="2080658"/>
    <lineage>
        <taxon>Bacteria</taxon>
        <taxon>Pseudomonadati</taxon>
        <taxon>Pseudomonadota</taxon>
        <taxon>Gammaproteobacteria</taxon>
        <taxon>Oceanospirillales</taxon>
        <taxon>Pelagibaculum</taxon>
    </lineage>
</organism>
<dbReference type="InterPro" id="IPR051807">
    <property type="entry name" value="Sec-metab_biosynth-assoc"/>
</dbReference>
<dbReference type="InterPro" id="IPR005545">
    <property type="entry name" value="YCII"/>
</dbReference>
<reference evidence="3 4" key="1">
    <citation type="submission" date="2018-04" db="EMBL/GenBank/DDBJ databases">
        <title>Thalassorhabdus spongiae gen. nov., sp. nov., isolated from a marine sponge in South-West Iceland.</title>
        <authorList>
            <person name="Knobloch S."/>
            <person name="Daussin A."/>
            <person name="Johannsson R."/>
            <person name="Marteinsson V.T."/>
        </authorList>
    </citation>
    <scope>NUCLEOTIDE SEQUENCE [LARGE SCALE GENOMIC DNA]</scope>
    <source>
        <strain evidence="3 4">Hp12</strain>
    </source>
</reference>
<keyword evidence="4" id="KW-1185">Reference proteome</keyword>
<evidence type="ECO:0000313" key="4">
    <source>
        <dbReference type="Proteomes" id="UP000244906"/>
    </source>
</evidence>
<name>A0A2V1H038_9GAMM</name>
<sequence length="106" mass="12185">MFYIVLCRDNPSKKSLRVEHESEHHQWLREQQHPVMVRLSGPLLNQEENSKDGSLLVLDADSLDVVEKFAYEDPFQKVGLYEEIVIKPWPWGIGLALEGGLESDPL</sequence>
<dbReference type="PANTHER" id="PTHR33606:SF3">
    <property type="entry name" value="PROTEIN YCII"/>
    <property type="match status" value="1"/>
</dbReference>
<evidence type="ECO:0000313" key="3">
    <source>
        <dbReference type="EMBL" id="PVZ68971.1"/>
    </source>
</evidence>
<dbReference type="OrthoDB" id="70894at2"/>
<comment type="similarity">
    <text evidence="1">Belongs to the YciI family.</text>
</comment>
<comment type="caution">
    <text evidence="3">The sequence shown here is derived from an EMBL/GenBank/DDBJ whole genome shotgun (WGS) entry which is preliminary data.</text>
</comment>
<dbReference type="EMBL" id="QDDL01000004">
    <property type="protein sequence ID" value="PVZ68971.1"/>
    <property type="molecule type" value="Genomic_DNA"/>
</dbReference>
<evidence type="ECO:0000256" key="1">
    <source>
        <dbReference type="ARBA" id="ARBA00007689"/>
    </source>
</evidence>